<dbReference type="PROSITE" id="PS00211">
    <property type="entry name" value="ABC_TRANSPORTER_1"/>
    <property type="match status" value="1"/>
</dbReference>
<comment type="caution">
    <text evidence="10">The sequence shown here is derived from an EMBL/GenBank/DDBJ whole genome shotgun (WGS) entry which is preliminary data.</text>
</comment>
<dbReference type="SUPFAM" id="SSF52540">
    <property type="entry name" value="P-loop containing nucleoside triphosphate hydrolases"/>
    <property type="match status" value="1"/>
</dbReference>
<dbReference type="RefSeq" id="WP_343064606.1">
    <property type="nucleotide sequence ID" value="NZ_JACIBX010000009.1"/>
</dbReference>
<keyword evidence="11" id="KW-1185">Reference proteome</keyword>
<dbReference type="SUPFAM" id="SSF90123">
    <property type="entry name" value="ABC transporter transmembrane region"/>
    <property type="match status" value="1"/>
</dbReference>
<evidence type="ECO:0000256" key="3">
    <source>
        <dbReference type="ARBA" id="ARBA00022741"/>
    </source>
</evidence>
<protein>
    <submittedName>
        <fullName evidence="10">Subfamily B ATP-binding cassette protein MsbA</fullName>
        <ecNumber evidence="10">3.6.3.-</ecNumber>
    </submittedName>
</protein>
<dbReference type="InterPro" id="IPR017871">
    <property type="entry name" value="ABC_transporter-like_CS"/>
</dbReference>
<name>A0ABR6HQS9_9RHOB</name>
<evidence type="ECO:0000313" key="10">
    <source>
        <dbReference type="EMBL" id="MBB3712911.1"/>
    </source>
</evidence>
<dbReference type="GO" id="GO:0016787">
    <property type="term" value="F:hydrolase activity"/>
    <property type="evidence" value="ECO:0007669"/>
    <property type="project" value="UniProtKB-KW"/>
</dbReference>
<dbReference type="InterPro" id="IPR036640">
    <property type="entry name" value="ABC1_TM_sf"/>
</dbReference>
<accession>A0ABR6HQS9</accession>
<keyword evidence="6 7" id="KW-0472">Membrane</keyword>
<dbReference type="SMART" id="SM00382">
    <property type="entry name" value="AAA"/>
    <property type="match status" value="1"/>
</dbReference>
<organism evidence="10 11">
    <name type="scientific">Limimaricola variabilis</name>
    <dbReference type="NCBI Taxonomy" id="1492771"/>
    <lineage>
        <taxon>Bacteria</taxon>
        <taxon>Pseudomonadati</taxon>
        <taxon>Pseudomonadota</taxon>
        <taxon>Alphaproteobacteria</taxon>
        <taxon>Rhodobacterales</taxon>
        <taxon>Paracoccaceae</taxon>
        <taxon>Limimaricola</taxon>
    </lineage>
</organism>
<dbReference type="Pfam" id="PF00664">
    <property type="entry name" value="ABC_membrane"/>
    <property type="match status" value="1"/>
</dbReference>
<evidence type="ECO:0000256" key="5">
    <source>
        <dbReference type="ARBA" id="ARBA00022989"/>
    </source>
</evidence>
<sequence length="597" mass="64660">MTATLRSPAPADTGDLRADRRGLFLWLWRSYLRKHWRWLMVAMVLMAIEGGSLGLFASMMKPMFDEVFVAGRTEALWIVGVVVMGIFIVRAVTSLGQRVLMTTIRERSAADLRGDLLAHLMRLDGGWHQAHPPGYLIERVQGDVTAINQIWAGLVTGAGRDLTSVIALFAVAISVDWRWTLVALIGIPLLVLPSLIAQKYVRRRSRASREIAARMSTRLDEVFHNIAPIKLNGLEDYQSARYGKLIRQRVSAEIRSSSGQAAIPSMIDIMTGLGFLGVLFYGGAEIIAGDKSVGQFMAFFTAMSLAFEPLRRLGNISGQWQTAAASLERMRAIFDARPSLVSPAKPSPAPNGAPEIRLEDVQLSYGDLPVLRGASFTALAGRTTALVGASGAGKSTVFNLLARLVDPQSGEITIGGVPTRALKLEELRGLISVVTQDALLFDETIRDNILLGRTDVSEARLKEVLDAAHVSDFLPRLSNGLDSPAGPRGSALSGGQRQRVAIARALLRDTPVLLLDEATSALDTKSEAVVQQALERLSEGRTTLVIAHRLSTVQGADSIVVMDHGRVVDQGTHGELLARGGLYADLHALQFRDAETG</sequence>
<evidence type="ECO:0000256" key="4">
    <source>
        <dbReference type="ARBA" id="ARBA00022840"/>
    </source>
</evidence>
<feature type="transmembrane region" description="Helical" evidence="7">
    <location>
        <begin position="75"/>
        <end position="93"/>
    </location>
</feature>
<dbReference type="InterPro" id="IPR039421">
    <property type="entry name" value="Type_1_exporter"/>
</dbReference>
<dbReference type="PROSITE" id="PS50893">
    <property type="entry name" value="ABC_TRANSPORTER_2"/>
    <property type="match status" value="1"/>
</dbReference>
<feature type="domain" description="ABC transporter" evidence="8">
    <location>
        <begin position="356"/>
        <end position="589"/>
    </location>
</feature>
<dbReference type="GO" id="GO:0005524">
    <property type="term" value="F:ATP binding"/>
    <property type="evidence" value="ECO:0007669"/>
    <property type="project" value="UniProtKB-KW"/>
</dbReference>
<dbReference type="InterPro" id="IPR027417">
    <property type="entry name" value="P-loop_NTPase"/>
</dbReference>
<keyword evidence="4 10" id="KW-0067">ATP-binding</keyword>
<dbReference type="InterPro" id="IPR011527">
    <property type="entry name" value="ABC1_TM_dom"/>
</dbReference>
<evidence type="ECO:0000256" key="1">
    <source>
        <dbReference type="ARBA" id="ARBA00004651"/>
    </source>
</evidence>
<dbReference type="Pfam" id="PF00005">
    <property type="entry name" value="ABC_tran"/>
    <property type="match status" value="1"/>
</dbReference>
<dbReference type="Gene3D" id="1.20.1560.10">
    <property type="entry name" value="ABC transporter type 1, transmembrane domain"/>
    <property type="match status" value="1"/>
</dbReference>
<dbReference type="InterPro" id="IPR003439">
    <property type="entry name" value="ABC_transporter-like_ATP-bd"/>
</dbReference>
<evidence type="ECO:0000313" key="11">
    <source>
        <dbReference type="Proteomes" id="UP000576152"/>
    </source>
</evidence>
<evidence type="ECO:0000256" key="6">
    <source>
        <dbReference type="ARBA" id="ARBA00023136"/>
    </source>
</evidence>
<dbReference type="PANTHER" id="PTHR43394">
    <property type="entry name" value="ATP-DEPENDENT PERMEASE MDL1, MITOCHONDRIAL"/>
    <property type="match status" value="1"/>
</dbReference>
<proteinExistence type="predicted"/>
<evidence type="ECO:0000259" key="8">
    <source>
        <dbReference type="PROSITE" id="PS50893"/>
    </source>
</evidence>
<dbReference type="InterPro" id="IPR003593">
    <property type="entry name" value="AAA+_ATPase"/>
</dbReference>
<dbReference type="PANTHER" id="PTHR43394:SF1">
    <property type="entry name" value="ATP-BINDING CASSETTE SUB-FAMILY B MEMBER 10, MITOCHONDRIAL"/>
    <property type="match status" value="1"/>
</dbReference>
<dbReference type="PROSITE" id="PS50929">
    <property type="entry name" value="ABC_TM1F"/>
    <property type="match status" value="1"/>
</dbReference>
<dbReference type="EMBL" id="JACIBX010000009">
    <property type="protein sequence ID" value="MBB3712911.1"/>
    <property type="molecule type" value="Genomic_DNA"/>
</dbReference>
<evidence type="ECO:0000259" key="9">
    <source>
        <dbReference type="PROSITE" id="PS50929"/>
    </source>
</evidence>
<evidence type="ECO:0000256" key="2">
    <source>
        <dbReference type="ARBA" id="ARBA00022692"/>
    </source>
</evidence>
<evidence type="ECO:0000256" key="7">
    <source>
        <dbReference type="SAM" id="Phobius"/>
    </source>
</evidence>
<dbReference type="Gene3D" id="3.40.50.300">
    <property type="entry name" value="P-loop containing nucleotide triphosphate hydrolases"/>
    <property type="match status" value="1"/>
</dbReference>
<keyword evidence="3" id="KW-0547">Nucleotide-binding</keyword>
<feature type="domain" description="ABC transmembrane type-1" evidence="9">
    <location>
        <begin position="41"/>
        <end position="322"/>
    </location>
</feature>
<feature type="transmembrane region" description="Helical" evidence="7">
    <location>
        <begin position="179"/>
        <end position="197"/>
    </location>
</feature>
<feature type="transmembrane region" description="Helical" evidence="7">
    <location>
        <begin position="150"/>
        <end position="173"/>
    </location>
</feature>
<feature type="transmembrane region" description="Helical" evidence="7">
    <location>
        <begin position="38"/>
        <end position="60"/>
    </location>
</feature>
<comment type="subcellular location">
    <subcellularLocation>
        <location evidence="1">Cell membrane</location>
        <topology evidence="1">Multi-pass membrane protein</topology>
    </subcellularLocation>
</comment>
<dbReference type="Proteomes" id="UP000576152">
    <property type="component" value="Unassembled WGS sequence"/>
</dbReference>
<reference evidence="10 11" key="1">
    <citation type="submission" date="2020-08" db="EMBL/GenBank/DDBJ databases">
        <title>Genomic Encyclopedia of Type Strains, Phase III (KMG-III): the genomes of soil and plant-associated and newly described type strains.</title>
        <authorList>
            <person name="Whitman W."/>
        </authorList>
    </citation>
    <scope>NUCLEOTIDE SEQUENCE [LARGE SCALE GENOMIC DNA]</scope>
    <source>
        <strain evidence="10 11">CECT 8572</strain>
    </source>
</reference>
<keyword evidence="2 7" id="KW-0812">Transmembrane</keyword>
<keyword evidence="10" id="KW-0378">Hydrolase</keyword>
<dbReference type="EC" id="3.6.3.-" evidence="10"/>
<gene>
    <name evidence="10" type="ORF">FHS00_002509</name>
</gene>
<dbReference type="CDD" id="cd18552">
    <property type="entry name" value="ABC_6TM_MsbA_like"/>
    <property type="match status" value="1"/>
</dbReference>
<keyword evidence="5 7" id="KW-1133">Transmembrane helix</keyword>